<dbReference type="EMBL" id="QWIN01000913">
    <property type="protein sequence ID" value="RMY45687.1"/>
    <property type="molecule type" value="Genomic_DNA"/>
</dbReference>
<dbReference type="Proteomes" id="UP000270230">
    <property type="component" value="Unassembled WGS sequence"/>
</dbReference>
<name>A0A3M7C224_HORWE</name>
<dbReference type="VEuPathDB" id="FungiDB:BTJ68_13355"/>
<evidence type="ECO:0000313" key="1">
    <source>
        <dbReference type="EMBL" id="RMY45687.1"/>
    </source>
</evidence>
<dbReference type="AlphaFoldDB" id="A0A3M7C224"/>
<sequence>MDPQNNPEHLKADEEDDSFTMEFRMEVVDDIEAQVEEMMRFGTQGYFKRARQVSQSIAPAHQQTFGVVFEQLRLLLDQGAYADLIERADSHPKNVCTAEQCDLIALMVAIAHVSMNGDGSSHRSDAWRKFQHIRPAALIVQLQDRVIGGQWPIEERYTTAAEGPFVAAAIVSRAAAATATDELG</sequence>
<accession>A0A3M7C224</accession>
<proteinExistence type="predicted"/>
<organism evidence="1 2">
    <name type="scientific">Hortaea werneckii</name>
    <name type="common">Black yeast</name>
    <name type="synonym">Cladosporium werneckii</name>
    <dbReference type="NCBI Taxonomy" id="91943"/>
    <lineage>
        <taxon>Eukaryota</taxon>
        <taxon>Fungi</taxon>
        <taxon>Dikarya</taxon>
        <taxon>Ascomycota</taxon>
        <taxon>Pezizomycotina</taxon>
        <taxon>Dothideomycetes</taxon>
        <taxon>Dothideomycetidae</taxon>
        <taxon>Mycosphaerellales</taxon>
        <taxon>Teratosphaeriaceae</taxon>
        <taxon>Hortaea</taxon>
    </lineage>
</organism>
<reference evidence="1 2" key="1">
    <citation type="journal article" date="2018" name="BMC Genomics">
        <title>Genomic evidence for intraspecific hybridization in a clonal and extremely halotolerant yeast.</title>
        <authorList>
            <person name="Gostincar C."/>
            <person name="Stajich J.E."/>
            <person name="Zupancic J."/>
            <person name="Zalar P."/>
            <person name="Gunde-Cimerman N."/>
        </authorList>
    </citation>
    <scope>NUCLEOTIDE SEQUENCE [LARGE SCALE GENOMIC DNA]</scope>
    <source>
        <strain evidence="1 2">EXF-151</strain>
    </source>
</reference>
<evidence type="ECO:0000313" key="2">
    <source>
        <dbReference type="Proteomes" id="UP000270230"/>
    </source>
</evidence>
<dbReference type="OrthoDB" id="3861502at2759"/>
<gene>
    <name evidence="1" type="ORF">D0865_09756</name>
</gene>
<comment type="caution">
    <text evidence="1">The sequence shown here is derived from an EMBL/GenBank/DDBJ whole genome shotgun (WGS) entry which is preliminary data.</text>
</comment>
<protein>
    <submittedName>
        <fullName evidence="1">Uncharacterized protein</fullName>
    </submittedName>
</protein>